<evidence type="ECO:0000313" key="15">
    <source>
        <dbReference type="Proteomes" id="UP000015241"/>
    </source>
</evidence>
<dbReference type="PANTHER" id="PTHR14218:SF15">
    <property type="entry name" value="TRIPEPTIDYL-PEPTIDASE 1"/>
    <property type="match status" value="1"/>
</dbReference>
<dbReference type="PANTHER" id="PTHR14218">
    <property type="entry name" value="PROTEASE S8 TRIPEPTIDYL PEPTIDASE I CLN2"/>
    <property type="match status" value="1"/>
</dbReference>
<dbReference type="GO" id="GO:0008240">
    <property type="term" value="F:tripeptidyl-peptidase activity"/>
    <property type="evidence" value="ECO:0007669"/>
    <property type="project" value="UniProtKB-EC"/>
</dbReference>
<dbReference type="HOGENOM" id="CLU_013783_3_1_1"/>
<feature type="domain" description="Peptidase S53" evidence="13">
    <location>
        <begin position="206"/>
        <end position="557"/>
    </location>
</feature>
<dbReference type="Gene3D" id="3.40.50.200">
    <property type="entry name" value="Peptidase S8/S53 domain"/>
    <property type="match status" value="1"/>
</dbReference>
<dbReference type="InterPro" id="IPR050819">
    <property type="entry name" value="Tripeptidyl-peptidase_I"/>
</dbReference>
<comment type="function">
    <text evidence="2">Secreted tripeptidyl-peptidase which degrades proteins at acidic pHs and is involved in virulence.</text>
</comment>
<dbReference type="EMBL" id="KE504122">
    <property type="protein sequence ID" value="EPT06104.1"/>
    <property type="molecule type" value="Genomic_DNA"/>
</dbReference>
<feature type="signal peptide" evidence="12">
    <location>
        <begin position="1"/>
        <end position="17"/>
    </location>
</feature>
<feature type="binding site" evidence="11">
    <location>
        <position position="517"/>
    </location>
    <ligand>
        <name>Ca(2+)</name>
        <dbReference type="ChEBI" id="CHEBI:29108"/>
    </ligand>
</feature>
<dbReference type="AlphaFoldDB" id="S8ET86"/>
<dbReference type="SMART" id="SM00944">
    <property type="entry name" value="Pro-kuma_activ"/>
    <property type="match status" value="1"/>
</dbReference>
<keyword evidence="15" id="KW-1185">Reference proteome</keyword>
<name>S8ET86_FOMSC</name>
<dbReference type="InParanoid" id="S8ET86"/>
<dbReference type="GO" id="GO:0004252">
    <property type="term" value="F:serine-type endopeptidase activity"/>
    <property type="evidence" value="ECO:0007669"/>
    <property type="project" value="UniProtKB-UniRule"/>
</dbReference>
<organism evidence="14 15">
    <name type="scientific">Fomitopsis schrenkii</name>
    <name type="common">Brown rot fungus</name>
    <dbReference type="NCBI Taxonomy" id="2126942"/>
    <lineage>
        <taxon>Eukaryota</taxon>
        <taxon>Fungi</taxon>
        <taxon>Dikarya</taxon>
        <taxon>Basidiomycota</taxon>
        <taxon>Agaricomycotina</taxon>
        <taxon>Agaricomycetes</taxon>
        <taxon>Polyporales</taxon>
        <taxon>Fomitopsis</taxon>
    </lineage>
</organism>
<feature type="binding site" evidence="11">
    <location>
        <position position="536"/>
    </location>
    <ligand>
        <name>Ca(2+)</name>
        <dbReference type="ChEBI" id="CHEBI:29108"/>
    </ligand>
</feature>
<feature type="active site" description="Charge relay system" evidence="11">
    <location>
        <position position="476"/>
    </location>
</feature>
<dbReference type="InterPro" id="IPR030400">
    <property type="entry name" value="Sedolisin_dom"/>
</dbReference>
<keyword evidence="12" id="KW-0732">Signal</keyword>
<dbReference type="Proteomes" id="UP000015241">
    <property type="component" value="Unassembled WGS sequence"/>
</dbReference>
<dbReference type="OrthoDB" id="409122at2759"/>
<dbReference type="eggNOG" id="ENOG502QR6D">
    <property type="taxonomic scope" value="Eukaryota"/>
</dbReference>
<keyword evidence="7 11" id="KW-0378">Hydrolase</keyword>
<dbReference type="InterPro" id="IPR036852">
    <property type="entry name" value="Peptidase_S8/S53_dom_sf"/>
</dbReference>
<dbReference type="STRING" id="743788.S8ET86"/>
<keyword evidence="8 11" id="KW-0720">Serine protease</keyword>
<keyword evidence="10" id="KW-0865">Zymogen</keyword>
<dbReference type="CDD" id="cd11377">
    <property type="entry name" value="Pro-peptidase_S53"/>
    <property type="match status" value="1"/>
</dbReference>
<protein>
    <recommendedName>
        <fullName evidence="4">tripeptidyl-peptidase II</fullName>
        <ecNumber evidence="4">3.4.14.10</ecNumber>
    </recommendedName>
</protein>
<comment type="subcellular location">
    <subcellularLocation>
        <location evidence="3">Secreted</location>
        <location evidence="3">Extracellular space</location>
    </subcellularLocation>
</comment>
<evidence type="ECO:0000256" key="3">
    <source>
        <dbReference type="ARBA" id="ARBA00004239"/>
    </source>
</evidence>
<proteinExistence type="predicted"/>
<dbReference type="GO" id="GO:0046872">
    <property type="term" value="F:metal ion binding"/>
    <property type="evidence" value="ECO:0007669"/>
    <property type="project" value="UniProtKB-UniRule"/>
</dbReference>
<dbReference type="SUPFAM" id="SSF52743">
    <property type="entry name" value="Subtilisin-like"/>
    <property type="match status" value="1"/>
</dbReference>
<sequence>MLATGLLLTSLLTFGLCKPVARSLRLHEARSTVPVGFSRVGSADADTVLSLRLGLVSENTDKLIETLYDVSTPSSPNYGQHLSRSDAAALLSPSSDSVQAVNAWLAENNLDATTISPGGDWLAIQVPVSKANEMLNADFSVFAHAESGTQSIRTLQYSIPEDLVGHLQLVHPTTTFAQAASPKLPLNAKKASISPKQKRQSACSDNVDPACLQELYGIPTTAVTNNDPLVVTGYDDQYPSPSDMSNFLSSYRTDISSSTTWTLVKLDGGSYDPSEPGDEADLDVQYTVGLATGVPVYFISVGEDADDGVYGFLDTANYVLSDLSSAYVMTTSYGSDESDISTSVFSKLCDAYASLGTAGISVLFASGDGGVSGSQSADCTDFVPTFPSGCPYVTSVGATTGTSPETAADFSSGGFSNVFATPSFQSADVQAYLTSIGTEYSGLYNASGRGFPDVSTQGENFVIGYEGDFYTVDGTSCASPTFASVVSLLNDALLTAGKSRLGWLNPWLYSNPDALNDVTSGDNPGCDTNGFSAATGWDPVTGLGTPNFAALKTAAGL</sequence>
<dbReference type="CDD" id="cd04056">
    <property type="entry name" value="Peptidases_S53"/>
    <property type="match status" value="1"/>
</dbReference>
<feature type="active site" description="Charge relay system" evidence="11">
    <location>
        <position position="283"/>
    </location>
</feature>
<evidence type="ECO:0000256" key="10">
    <source>
        <dbReference type="ARBA" id="ARBA00023145"/>
    </source>
</evidence>
<evidence type="ECO:0000256" key="8">
    <source>
        <dbReference type="ARBA" id="ARBA00022825"/>
    </source>
</evidence>
<evidence type="ECO:0000259" key="13">
    <source>
        <dbReference type="PROSITE" id="PS51695"/>
    </source>
</evidence>
<dbReference type="PROSITE" id="PS51695">
    <property type="entry name" value="SEDOLISIN"/>
    <property type="match status" value="1"/>
</dbReference>
<feature type="binding site" evidence="11">
    <location>
        <position position="538"/>
    </location>
    <ligand>
        <name>Ca(2+)</name>
        <dbReference type="ChEBI" id="CHEBI:29108"/>
    </ligand>
</feature>
<evidence type="ECO:0000256" key="2">
    <source>
        <dbReference type="ARBA" id="ARBA00002451"/>
    </source>
</evidence>
<dbReference type="Pfam" id="PF09286">
    <property type="entry name" value="Pro-kuma_activ"/>
    <property type="match status" value="1"/>
</dbReference>
<evidence type="ECO:0000256" key="1">
    <source>
        <dbReference type="ARBA" id="ARBA00001910"/>
    </source>
</evidence>
<keyword evidence="5 11" id="KW-0645">Protease</keyword>
<comment type="catalytic activity">
    <reaction evidence="1">
        <text>Release of an N-terminal tripeptide from a polypeptide.</text>
        <dbReference type="EC" id="3.4.14.10"/>
    </reaction>
</comment>
<dbReference type="InterPro" id="IPR015366">
    <property type="entry name" value="S53_propep"/>
</dbReference>
<evidence type="ECO:0000256" key="5">
    <source>
        <dbReference type="ARBA" id="ARBA00022670"/>
    </source>
</evidence>
<gene>
    <name evidence="14" type="ORF">FOMPIDRAFT_1109679</name>
</gene>
<feature type="chain" id="PRO_5004550801" description="tripeptidyl-peptidase II" evidence="12">
    <location>
        <begin position="18"/>
        <end position="557"/>
    </location>
</feature>
<evidence type="ECO:0000256" key="11">
    <source>
        <dbReference type="PROSITE-ProRule" id="PRU01032"/>
    </source>
</evidence>
<feature type="binding site" evidence="11">
    <location>
        <position position="518"/>
    </location>
    <ligand>
        <name>Ca(2+)</name>
        <dbReference type="ChEBI" id="CHEBI:29108"/>
    </ligand>
</feature>
<evidence type="ECO:0000256" key="12">
    <source>
        <dbReference type="SAM" id="SignalP"/>
    </source>
</evidence>
<accession>S8ET86</accession>
<evidence type="ECO:0000256" key="9">
    <source>
        <dbReference type="ARBA" id="ARBA00022837"/>
    </source>
</evidence>
<keyword evidence="6 11" id="KW-0479">Metal-binding</keyword>
<comment type="cofactor">
    <cofactor evidence="11">
        <name>Ca(2+)</name>
        <dbReference type="ChEBI" id="CHEBI:29108"/>
    </cofactor>
    <text evidence="11">Binds 1 Ca(2+) ion per subunit.</text>
</comment>
<evidence type="ECO:0000256" key="6">
    <source>
        <dbReference type="ARBA" id="ARBA00022723"/>
    </source>
</evidence>
<evidence type="ECO:0000313" key="14">
    <source>
        <dbReference type="EMBL" id="EPT06104.1"/>
    </source>
</evidence>
<keyword evidence="9 11" id="KW-0106">Calcium</keyword>
<evidence type="ECO:0000256" key="7">
    <source>
        <dbReference type="ARBA" id="ARBA00022801"/>
    </source>
</evidence>
<dbReference type="GO" id="GO:0005576">
    <property type="term" value="C:extracellular region"/>
    <property type="evidence" value="ECO:0007669"/>
    <property type="project" value="UniProtKB-SubCell"/>
</dbReference>
<dbReference type="EC" id="3.4.14.10" evidence="4"/>
<feature type="active site" description="Charge relay system" evidence="11">
    <location>
        <position position="279"/>
    </location>
</feature>
<dbReference type="GO" id="GO:0006508">
    <property type="term" value="P:proteolysis"/>
    <property type="evidence" value="ECO:0007669"/>
    <property type="project" value="UniProtKB-KW"/>
</dbReference>
<reference evidence="14 15" key="1">
    <citation type="journal article" date="2012" name="Science">
        <title>The Paleozoic origin of enzymatic lignin decomposition reconstructed from 31 fungal genomes.</title>
        <authorList>
            <person name="Floudas D."/>
            <person name="Binder M."/>
            <person name="Riley R."/>
            <person name="Barry K."/>
            <person name="Blanchette R.A."/>
            <person name="Henrissat B."/>
            <person name="Martinez A.T."/>
            <person name="Otillar R."/>
            <person name="Spatafora J.W."/>
            <person name="Yadav J.S."/>
            <person name="Aerts A."/>
            <person name="Benoit I."/>
            <person name="Boyd A."/>
            <person name="Carlson A."/>
            <person name="Copeland A."/>
            <person name="Coutinho P.M."/>
            <person name="de Vries R.P."/>
            <person name="Ferreira P."/>
            <person name="Findley K."/>
            <person name="Foster B."/>
            <person name="Gaskell J."/>
            <person name="Glotzer D."/>
            <person name="Gorecki P."/>
            <person name="Heitman J."/>
            <person name="Hesse C."/>
            <person name="Hori C."/>
            <person name="Igarashi K."/>
            <person name="Jurgens J.A."/>
            <person name="Kallen N."/>
            <person name="Kersten P."/>
            <person name="Kohler A."/>
            <person name="Kuees U."/>
            <person name="Kumar T.K.A."/>
            <person name="Kuo A."/>
            <person name="LaButti K."/>
            <person name="Larrondo L.F."/>
            <person name="Lindquist E."/>
            <person name="Ling A."/>
            <person name="Lombard V."/>
            <person name="Lucas S."/>
            <person name="Lundell T."/>
            <person name="Martin R."/>
            <person name="McLaughlin D.J."/>
            <person name="Morgenstern I."/>
            <person name="Morin E."/>
            <person name="Murat C."/>
            <person name="Nagy L.G."/>
            <person name="Nolan M."/>
            <person name="Ohm R.A."/>
            <person name="Patyshakuliyeva A."/>
            <person name="Rokas A."/>
            <person name="Ruiz-Duenas F.J."/>
            <person name="Sabat G."/>
            <person name="Salamov A."/>
            <person name="Samejima M."/>
            <person name="Schmutz J."/>
            <person name="Slot J.C."/>
            <person name="St John F."/>
            <person name="Stenlid J."/>
            <person name="Sun H."/>
            <person name="Sun S."/>
            <person name="Syed K."/>
            <person name="Tsang A."/>
            <person name="Wiebenga A."/>
            <person name="Young D."/>
            <person name="Pisabarro A."/>
            <person name="Eastwood D.C."/>
            <person name="Martin F."/>
            <person name="Cullen D."/>
            <person name="Grigoriev I.V."/>
            <person name="Hibbett D.S."/>
        </authorList>
    </citation>
    <scope>NUCLEOTIDE SEQUENCE</scope>
    <source>
        <strain evidence="15">FP-58527</strain>
    </source>
</reference>
<dbReference type="SUPFAM" id="SSF54897">
    <property type="entry name" value="Protease propeptides/inhibitors"/>
    <property type="match status" value="1"/>
</dbReference>
<dbReference type="InterPro" id="IPR000209">
    <property type="entry name" value="Peptidase_S8/S53_dom"/>
</dbReference>
<evidence type="ECO:0000256" key="4">
    <source>
        <dbReference type="ARBA" id="ARBA00012462"/>
    </source>
</evidence>
<dbReference type="Pfam" id="PF00082">
    <property type="entry name" value="Peptidase_S8"/>
    <property type="match status" value="1"/>
</dbReference>